<protein>
    <submittedName>
        <fullName evidence="2">Phosphoglycerate mutase</fullName>
    </submittedName>
</protein>
<dbReference type="GO" id="GO:0005737">
    <property type="term" value="C:cytoplasm"/>
    <property type="evidence" value="ECO:0007669"/>
    <property type="project" value="TreeGrafter"/>
</dbReference>
<reference evidence="2 3" key="1">
    <citation type="submission" date="2014-09" db="EMBL/GenBank/DDBJ databases">
        <authorList>
            <person name="McGinnis J.M."/>
            <person name="Wolfgang W.J."/>
        </authorList>
    </citation>
    <scope>NUCLEOTIDE SEQUENCE [LARGE SCALE GENOMIC DNA]</scope>
    <source>
        <strain evidence="2 3">HAMBI 3106</strain>
    </source>
</reference>
<proteinExistence type="predicted"/>
<dbReference type="InterPro" id="IPR013078">
    <property type="entry name" value="His_Pase_superF_clade-1"/>
</dbReference>
<dbReference type="Gene3D" id="3.40.50.1240">
    <property type="entry name" value="Phosphoglycerate mutase-like"/>
    <property type="match status" value="1"/>
</dbReference>
<dbReference type="STRING" id="690417.IC63_04505"/>
<dbReference type="PANTHER" id="PTHR48100:SF1">
    <property type="entry name" value="HISTIDINE PHOSPHATASE FAMILY PROTEIN-RELATED"/>
    <property type="match status" value="1"/>
</dbReference>
<reference evidence="2 3" key="2">
    <citation type="submission" date="2014-10" db="EMBL/GenBank/DDBJ databases">
        <title>Paracoccus sanguinis sp. nov., isolated from clinical specimens of New York State patients.</title>
        <authorList>
            <person name="Mingle L.A."/>
            <person name="Cole J.A."/>
            <person name="Lapierre P."/>
            <person name="Musser K.A."/>
        </authorList>
    </citation>
    <scope>NUCLEOTIDE SEQUENCE [LARGE SCALE GENOMIC DNA]</scope>
    <source>
        <strain evidence="2 3">HAMBI 3106</strain>
    </source>
</reference>
<keyword evidence="3" id="KW-1185">Reference proteome</keyword>
<name>A0A099FD36_9RHOB</name>
<accession>A0A099FD36</accession>
<organism evidence="2 3">
    <name type="scientific">Paracoccus sphaerophysae</name>
    <dbReference type="NCBI Taxonomy" id="690417"/>
    <lineage>
        <taxon>Bacteria</taxon>
        <taxon>Pseudomonadati</taxon>
        <taxon>Pseudomonadota</taxon>
        <taxon>Alphaproteobacteria</taxon>
        <taxon>Rhodobacterales</taxon>
        <taxon>Paracoccaceae</taxon>
        <taxon>Paracoccus</taxon>
    </lineage>
</organism>
<evidence type="ECO:0000313" key="2">
    <source>
        <dbReference type="EMBL" id="KGJ08660.1"/>
    </source>
</evidence>
<dbReference type="SUPFAM" id="SSF53254">
    <property type="entry name" value="Phosphoglycerate mutase-like"/>
    <property type="match status" value="1"/>
</dbReference>
<dbReference type="CDD" id="cd07067">
    <property type="entry name" value="HP_PGM_like"/>
    <property type="match status" value="1"/>
</dbReference>
<dbReference type="OrthoDB" id="8347407at2"/>
<dbReference type="GO" id="GO:0016791">
    <property type="term" value="F:phosphatase activity"/>
    <property type="evidence" value="ECO:0007669"/>
    <property type="project" value="TreeGrafter"/>
</dbReference>
<dbReference type="InterPro" id="IPR029033">
    <property type="entry name" value="His_PPase_superfam"/>
</dbReference>
<evidence type="ECO:0000313" key="3">
    <source>
        <dbReference type="Proteomes" id="UP000029917"/>
    </source>
</evidence>
<dbReference type="PANTHER" id="PTHR48100">
    <property type="entry name" value="BROAD-SPECIFICITY PHOSPHATASE YOR283W-RELATED"/>
    <property type="match status" value="1"/>
</dbReference>
<dbReference type="Proteomes" id="UP000029917">
    <property type="component" value="Unassembled WGS sequence"/>
</dbReference>
<dbReference type="EMBL" id="JRKS01000008">
    <property type="protein sequence ID" value="KGJ08660.1"/>
    <property type="molecule type" value="Genomic_DNA"/>
</dbReference>
<feature type="region of interest" description="Disordered" evidence="1">
    <location>
        <begin position="22"/>
        <end position="41"/>
    </location>
</feature>
<dbReference type="AlphaFoldDB" id="A0A099FD36"/>
<gene>
    <name evidence="2" type="ORF">IC63_04505</name>
</gene>
<dbReference type="SMART" id="SM00855">
    <property type="entry name" value="PGAM"/>
    <property type="match status" value="1"/>
</dbReference>
<evidence type="ECO:0000256" key="1">
    <source>
        <dbReference type="SAM" id="MobiDB-lite"/>
    </source>
</evidence>
<dbReference type="Pfam" id="PF00300">
    <property type="entry name" value="His_Phos_1"/>
    <property type="match status" value="1"/>
</dbReference>
<dbReference type="InterPro" id="IPR050275">
    <property type="entry name" value="PGM_Phosphatase"/>
</dbReference>
<sequence>MQQFATNELVLIRHAPADHGGRLIGRTDVPASMPGPDRMARARGSVGACRRVFCSPARRCTMTAQALFPGLTCTADPRLWEQDFGQHEGMPATDLPDLGPLDRAALARLRNPGGESFADLARRVAPAIKEIAAEAAAGPIAVVAHAGTIRAALSMALGRIEAGLAFDIAPLSATRLAWHGGDFAILATNHPLA</sequence>
<comment type="caution">
    <text evidence="2">The sequence shown here is derived from an EMBL/GenBank/DDBJ whole genome shotgun (WGS) entry which is preliminary data.</text>
</comment>